<reference evidence="2 3" key="1">
    <citation type="journal article" date="2020" name="Microb. Genom.">
        <title>Genetic diversity of clinical and environmental Mucorales isolates obtained from an investigation of mucormycosis cases among solid organ transplant recipients.</title>
        <authorList>
            <person name="Nguyen M.H."/>
            <person name="Kaul D."/>
            <person name="Muto C."/>
            <person name="Cheng S.J."/>
            <person name="Richter R.A."/>
            <person name="Bruno V.M."/>
            <person name="Liu G."/>
            <person name="Beyhan S."/>
            <person name="Sundermann A.J."/>
            <person name="Mounaud S."/>
            <person name="Pasculle A.W."/>
            <person name="Nierman W.C."/>
            <person name="Driscoll E."/>
            <person name="Cumbie R."/>
            <person name="Clancy C.J."/>
            <person name="Dupont C.L."/>
        </authorList>
    </citation>
    <scope>NUCLEOTIDE SEQUENCE [LARGE SCALE GENOMIC DNA]</scope>
    <source>
        <strain evidence="2 3">GL24</strain>
    </source>
</reference>
<dbReference type="AlphaFoldDB" id="A0A9P7C122"/>
<feature type="compositionally biased region" description="Low complexity" evidence="1">
    <location>
        <begin position="42"/>
        <end position="54"/>
    </location>
</feature>
<name>A0A9P7C122_9FUNG</name>
<feature type="region of interest" description="Disordered" evidence="1">
    <location>
        <begin position="32"/>
        <end position="55"/>
    </location>
</feature>
<evidence type="ECO:0000313" key="2">
    <source>
        <dbReference type="EMBL" id="KAG1530547.1"/>
    </source>
</evidence>
<comment type="caution">
    <text evidence="2">The sequence shown here is derived from an EMBL/GenBank/DDBJ whole genome shotgun (WGS) entry which is preliminary data.</text>
</comment>
<sequence length="123" mass="12251">MAPAGSTVRAHARCSPLRIPRRPTCAIGMNVAKGATPMPKRAPATTASASTSAPPRFPLPCMESPSTPCCAKPATCAHTGAPPTPTAPSALAVTRAGAAGMQGSAHSAAMSACPRRAPCVPPR</sequence>
<proteinExistence type="predicted"/>
<gene>
    <name evidence="2" type="ORF">G6F50_017243</name>
</gene>
<organism evidence="2 3">
    <name type="scientific">Rhizopus delemar</name>
    <dbReference type="NCBI Taxonomy" id="936053"/>
    <lineage>
        <taxon>Eukaryota</taxon>
        <taxon>Fungi</taxon>
        <taxon>Fungi incertae sedis</taxon>
        <taxon>Mucoromycota</taxon>
        <taxon>Mucoromycotina</taxon>
        <taxon>Mucoromycetes</taxon>
        <taxon>Mucorales</taxon>
        <taxon>Mucorineae</taxon>
        <taxon>Rhizopodaceae</taxon>
        <taxon>Rhizopus</taxon>
    </lineage>
</organism>
<dbReference type="Proteomes" id="UP000740926">
    <property type="component" value="Unassembled WGS sequence"/>
</dbReference>
<feature type="compositionally biased region" description="Low complexity" evidence="1">
    <location>
        <begin position="112"/>
        <end position="123"/>
    </location>
</feature>
<protein>
    <submittedName>
        <fullName evidence="2">Uncharacterized protein</fullName>
    </submittedName>
</protein>
<evidence type="ECO:0000256" key="1">
    <source>
        <dbReference type="SAM" id="MobiDB-lite"/>
    </source>
</evidence>
<accession>A0A9P7C122</accession>
<dbReference type="EMBL" id="JAANIU010012282">
    <property type="protein sequence ID" value="KAG1530547.1"/>
    <property type="molecule type" value="Genomic_DNA"/>
</dbReference>
<evidence type="ECO:0000313" key="3">
    <source>
        <dbReference type="Proteomes" id="UP000740926"/>
    </source>
</evidence>
<keyword evidence="3" id="KW-1185">Reference proteome</keyword>
<feature type="region of interest" description="Disordered" evidence="1">
    <location>
        <begin position="103"/>
        <end position="123"/>
    </location>
</feature>